<protein>
    <submittedName>
        <fullName evidence="1">Uncharacterized protein</fullName>
    </submittedName>
</protein>
<evidence type="ECO:0000313" key="1">
    <source>
        <dbReference type="EMBL" id="KAF7829233.1"/>
    </source>
</evidence>
<dbReference type="AlphaFoldDB" id="A0A834WQ27"/>
<reference evidence="1" key="1">
    <citation type="submission" date="2020-09" db="EMBL/GenBank/DDBJ databases">
        <title>Genome-Enabled Discovery of Anthraquinone Biosynthesis in Senna tora.</title>
        <authorList>
            <person name="Kang S.-H."/>
            <person name="Pandey R.P."/>
            <person name="Lee C.-M."/>
            <person name="Sim J.-S."/>
            <person name="Jeong J.-T."/>
            <person name="Choi B.-S."/>
            <person name="Jung M."/>
            <person name="Ginzburg D."/>
            <person name="Zhao K."/>
            <person name="Won S.Y."/>
            <person name="Oh T.-J."/>
            <person name="Yu Y."/>
            <person name="Kim N.-H."/>
            <person name="Lee O.R."/>
            <person name="Lee T.-H."/>
            <person name="Bashyal P."/>
            <person name="Kim T.-S."/>
            <person name="Lee W.-H."/>
            <person name="Kawkins C."/>
            <person name="Kim C.-K."/>
            <person name="Kim J.S."/>
            <person name="Ahn B.O."/>
            <person name="Rhee S.Y."/>
            <person name="Sohng J.K."/>
        </authorList>
    </citation>
    <scope>NUCLEOTIDE SEQUENCE</scope>
    <source>
        <tissue evidence="1">Leaf</tissue>
    </source>
</reference>
<dbReference type="Proteomes" id="UP000634136">
    <property type="component" value="Unassembled WGS sequence"/>
</dbReference>
<organism evidence="1 2">
    <name type="scientific">Senna tora</name>
    <dbReference type="NCBI Taxonomy" id="362788"/>
    <lineage>
        <taxon>Eukaryota</taxon>
        <taxon>Viridiplantae</taxon>
        <taxon>Streptophyta</taxon>
        <taxon>Embryophyta</taxon>
        <taxon>Tracheophyta</taxon>
        <taxon>Spermatophyta</taxon>
        <taxon>Magnoliopsida</taxon>
        <taxon>eudicotyledons</taxon>
        <taxon>Gunneridae</taxon>
        <taxon>Pentapetalae</taxon>
        <taxon>rosids</taxon>
        <taxon>fabids</taxon>
        <taxon>Fabales</taxon>
        <taxon>Fabaceae</taxon>
        <taxon>Caesalpinioideae</taxon>
        <taxon>Cassia clade</taxon>
        <taxon>Senna</taxon>
    </lineage>
</organism>
<gene>
    <name evidence="1" type="ORF">G2W53_020397</name>
</gene>
<keyword evidence="2" id="KW-1185">Reference proteome</keyword>
<name>A0A834WQ27_9FABA</name>
<evidence type="ECO:0000313" key="2">
    <source>
        <dbReference type="Proteomes" id="UP000634136"/>
    </source>
</evidence>
<accession>A0A834WQ27</accession>
<proteinExistence type="predicted"/>
<comment type="caution">
    <text evidence="1">The sequence shown here is derived from an EMBL/GenBank/DDBJ whole genome shotgun (WGS) entry which is preliminary data.</text>
</comment>
<dbReference type="EMBL" id="JAAIUW010000006">
    <property type="protein sequence ID" value="KAF7829233.1"/>
    <property type="molecule type" value="Genomic_DNA"/>
</dbReference>
<sequence length="45" mass="5072">MHEEEPDEKHMLELSKTKAGLSLSILQLLSNCAIDLSDLSIHHLM</sequence>